<evidence type="ECO:0000259" key="4">
    <source>
        <dbReference type="PROSITE" id="PS50102"/>
    </source>
</evidence>
<gene>
    <name evidence="5" type="ORF">MELIAE_LOCUS5112</name>
</gene>
<feature type="domain" description="RRM" evidence="4">
    <location>
        <begin position="8"/>
        <end position="78"/>
    </location>
</feature>
<feature type="compositionally biased region" description="Basic residues" evidence="3">
    <location>
        <begin position="185"/>
        <end position="199"/>
    </location>
</feature>
<proteinExistence type="predicted"/>
<dbReference type="Pfam" id="PF00076">
    <property type="entry name" value="RRM_1"/>
    <property type="match status" value="2"/>
</dbReference>
<accession>A0A9P0B101</accession>
<evidence type="ECO:0000313" key="6">
    <source>
        <dbReference type="Proteomes" id="UP001154078"/>
    </source>
</evidence>
<dbReference type="Proteomes" id="UP001154078">
    <property type="component" value="Chromosome 3"/>
</dbReference>
<feature type="compositionally biased region" description="Basic residues" evidence="3">
    <location>
        <begin position="211"/>
        <end position="221"/>
    </location>
</feature>
<dbReference type="SUPFAM" id="SSF54928">
    <property type="entry name" value="RNA-binding domain, RBD"/>
    <property type="match status" value="1"/>
</dbReference>
<feature type="domain" description="RRM" evidence="4">
    <location>
        <begin position="96"/>
        <end position="164"/>
    </location>
</feature>
<organism evidence="5 6">
    <name type="scientific">Brassicogethes aeneus</name>
    <name type="common">Rape pollen beetle</name>
    <name type="synonym">Meligethes aeneus</name>
    <dbReference type="NCBI Taxonomy" id="1431903"/>
    <lineage>
        <taxon>Eukaryota</taxon>
        <taxon>Metazoa</taxon>
        <taxon>Ecdysozoa</taxon>
        <taxon>Arthropoda</taxon>
        <taxon>Hexapoda</taxon>
        <taxon>Insecta</taxon>
        <taxon>Pterygota</taxon>
        <taxon>Neoptera</taxon>
        <taxon>Endopterygota</taxon>
        <taxon>Coleoptera</taxon>
        <taxon>Polyphaga</taxon>
        <taxon>Cucujiformia</taxon>
        <taxon>Nitidulidae</taxon>
        <taxon>Meligethinae</taxon>
        <taxon>Brassicogethes</taxon>
    </lineage>
</organism>
<dbReference type="InterPro" id="IPR012677">
    <property type="entry name" value="Nucleotide-bd_a/b_plait_sf"/>
</dbReference>
<dbReference type="GO" id="GO:0005737">
    <property type="term" value="C:cytoplasm"/>
    <property type="evidence" value="ECO:0007669"/>
    <property type="project" value="TreeGrafter"/>
</dbReference>
<dbReference type="InterPro" id="IPR000504">
    <property type="entry name" value="RRM_dom"/>
</dbReference>
<dbReference type="PANTHER" id="PTHR23003:SF51">
    <property type="entry name" value="SERINE-ARGININE PROTEIN 55"/>
    <property type="match status" value="1"/>
</dbReference>
<feature type="compositionally biased region" description="Basic and acidic residues" evidence="3">
    <location>
        <begin position="238"/>
        <end position="259"/>
    </location>
</feature>
<dbReference type="AlphaFoldDB" id="A0A9P0B101"/>
<dbReference type="EMBL" id="OV121134">
    <property type="protein sequence ID" value="CAH0553003.1"/>
    <property type="molecule type" value="Genomic_DNA"/>
</dbReference>
<protein>
    <recommendedName>
        <fullName evidence="4">RRM domain-containing protein</fullName>
    </recommendedName>
</protein>
<dbReference type="SMART" id="SM00360">
    <property type="entry name" value="RRM"/>
    <property type="match status" value="2"/>
</dbReference>
<evidence type="ECO:0000313" key="5">
    <source>
        <dbReference type="EMBL" id="CAH0553003.1"/>
    </source>
</evidence>
<name>A0A9P0B101_BRAAE</name>
<keyword evidence="6" id="KW-1185">Reference proteome</keyword>
<evidence type="ECO:0000256" key="2">
    <source>
        <dbReference type="PROSITE-ProRule" id="PRU00176"/>
    </source>
</evidence>
<dbReference type="InterPro" id="IPR050374">
    <property type="entry name" value="RRT5_SRSF_SR"/>
</dbReference>
<dbReference type="PANTHER" id="PTHR23003">
    <property type="entry name" value="RNA RECOGNITION MOTIF RRM DOMAIN CONTAINING PROTEIN"/>
    <property type="match status" value="1"/>
</dbReference>
<feature type="region of interest" description="Disordered" evidence="3">
    <location>
        <begin position="178"/>
        <end position="259"/>
    </location>
</feature>
<reference evidence="5" key="1">
    <citation type="submission" date="2021-12" db="EMBL/GenBank/DDBJ databases">
        <authorList>
            <person name="King R."/>
        </authorList>
    </citation>
    <scope>NUCLEOTIDE SEQUENCE</scope>
</reference>
<dbReference type="Gene3D" id="3.30.70.330">
    <property type="match status" value="2"/>
</dbReference>
<dbReference type="GO" id="GO:0003729">
    <property type="term" value="F:mRNA binding"/>
    <property type="evidence" value="ECO:0007669"/>
    <property type="project" value="TreeGrafter"/>
</dbReference>
<dbReference type="GO" id="GO:0005634">
    <property type="term" value="C:nucleus"/>
    <property type="evidence" value="ECO:0007669"/>
    <property type="project" value="TreeGrafter"/>
</dbReference>
<dbReference type="PROSITE" id="PS50102">
    <property type="entry name" value="RRM"/>
    <property type="match status" value="2"/>
</dbReference>
<sequence length="259" mass="30288">MVLDYPSYRVYVGPLSSTTTESDINKIFRQYGGIEEIELKRGFAVVEFINSRDAEEAINDLDGTRLFGQRIKVEITRISQIQPRKRHLKVPLRTNYRLLIRNLTTQINWKKLKKIMSEAGEVTYANAHNRCRNQGVVEFACYSDMKNALEKLDNLKLNGRRIKLYEDHIAKYKRTKAIDRFGRDRRSRSHSRSSKRGKRTPSSPERSRSRSKDRKRSRSRSYNKFNSRGARTPSSDDESIKKESRSRSRSTEDKKIPPV</sequence>
<dbReference type="OrthoDB" id="1099063at2759"/>
<evidence type="ECO:0000256" key="1">
    <source>
        <dbReference type="ARBA" id="ARBA00022884"/>
    </source>
</evidence>
<keyword evidence="1 2" id="KW-0694">RNA-binding</keyword>
<dbReference type="InterPro" id="IPR035979">
    <property type="entry name" value="RBD_domain_sf"/>
</dbReference>
<evidence type="ECO:0000256" key="3">
    <source>
        <dbReference type="SAM" id="MobiDB-lite"/>
    </source>
</evidence>